<comment type="caution">
    <text evidence="2">The sequence shown here is derived from an EMBL/GenBank/DDBJ whole genome shotgun (WGS) entry which is preliminary data.</text>
</comment>
<evidence type="ECO:0000256" key="1">
    <source>
        <dbReference type="SAM" id="MobiDB-lite"/>
    </source>
</evidence>
<feature type="region of interest" description="Disordered" evidence="1">
    <location>
        <begin position="1"/>
        <end position="22"/>
    </location>
</feature>
<dbReference type="EMBL" id="SZYD01000003">
    <property type="protein sequence ID" value="KAD6795560.1"/>
    <property type="molecule type" value="Genomic_DNA"/>
</dbReference>
<evidence type="ECO:0000313" key="3">
    <source>
        <dbReference type="Proteomes" id="UP000326396"/>
    </source>
</evidence>
<keyword evidence="3" id="KW-1185">Reference proteome</keyword>
<evidence type="ECO:0008006" key="4">
    <source>
        <dbReference type="Google" id="ProtNLM"/>
    </source>
</evidence>
<proteinExistence type="predicted"/>
<accession>A0A5N6PR53</accession>
<organism evidence="2 3">
    <name type="scientific">Mikania micrantha</name>
    <name type="common">bitter vine</name>
    <dbReference type="NCBI Taxonomy" id="192012"/>
    <lineage>
        <taxon>Eukaryota</taxon>
        <taxon>Viridiplantae</taxon>
        <taxon>Streptophyta</taxon>
        <taxon>Embryophyta</taxon>
        <taxon>Tracheophyta</taxon>
        <taxon>Spermatophyta</taxon>
        <taxon>Magnoliopsida</taxon>
        <taxon>eudicotyledons</taxon>
        <taxon>Gunneridae</taxon>
        <taxon>Pentapetalae</taxon>
        <taxon>asterids</taxon>
        <taxon>campanulids</taxon>
        <taxon>Asterales</taxon>
        <taxon>Asteraceae</taxon>
        <taxon>Asteroideae</taxon>
        <taxon>Heliantheae alliance</taxon>
        <taxon>Eupatorieae</taxon>
        <taxon>Mikania</taxon>
    </lineage>
</organism>
<name>A0A5N6PR53_9ASTR</name>
<feature type="compositionally biased region" description="Polar residues" evidence="1">
    <location>
        <begin position="1"/>
        <end position="15"/>
    </location>
</feature>
<gene>
    <name evidence="2" type="ORF">E3N88_06456</name>
</gene>
<sequence>MLLQTSRLLSTPNQNHSEDNLHVGNGKALPILHIGSSRFSAPNKNFSLNNILHVKFCHDNNVFFEFHSTFFVVKDKSTRTILLTGPSNEGLYSLSLPQFRSIPKVAFSAIRASPQVWHQQLAHPHCQLLQPIVSNEQNGLVERRHRHVVETGLTLLAQSSVP</sequence>
<protein>
    <recommendedName>
        <fullName evidence="4">GAG-pre-integrase domain-containing protein</fullName>
    </recommendedName>
</protein>
<evidence type="ECO:0000313" key="2">
    <source>
        <dbReference type="EMBL" id="KAD6795560.1"/>
    </source>
</evidence>
<dbReference type="Proteomes" id="UP000326396">
    <property type="component" value="Linkage Group LG11"/>
</dbReference>
<dbReference type="AlphaFoldDB" id="A0A5N6PR53"/>
<reference evidence="2 3" key="1">
    <citation type="submission" date="2019-05" db="EMBL/GenBank/DDBJ databases">
        <title>Mikania micrantha, genome provides insights into the molecular mechanism of rapid growth.</title>
        <authorList>
            <person name="Liu B."/>
        </authorList>
    </citation>
    <scope>NUCLEOTIDE SEQUENCE [LARGE SCALE GENOMIC DNA]</scope>
    <source>
        <strain evidence="2">NLD-2019</strain>
        <tissue evidence="2">Leaf</tissue>
    </source>
</reference>
<dbReference type="OrthoDB" id="1845088at2759"/>